<protein>
    <submittedName>
        <fullName evidence="1">Uncharacterized protein</fullName>
    </submittedName>
</protein>
<accession>X0Z5N2</accession>
<dbReference type="AlphaFoldDB" id="X0Z5N2"/>
<dbReference type="EMBL" id="BARS01052589">
    <property type="protein sequence ID" value="GAG43821.1"/>
    <property type="molecule type" value="Genomic_DNA"/>
</dbReference>
<gene>
    <name evidence="1" type="ORF">S01H1_78165</name>
</gene>
<comment type="caution">
    <text evidence="1">The sequence shown here is derived from an EMBL/GenBank/DDBJ whole genome shotgun (WGS) entry which is preliminary data.</text>
</comment>
<sequence length="44" mass="5093">MEQILNNFNLLVSTSRYNEVNAKAEIWFTLLMCGDTYPIIQGIK</sequence>
<feature type="non-terminal residue" evidence="1">
    <location>
        <position position="44"/>
    </location>
</feature>
<evidence type="ECO:0000313" key="1">
    <source>
        <dbReference type="EMBL" id="GAG43821.1"/>
    </source>
</evidence>
<proteinExistence type="predicted"/>
<organism evidence="1">
    <name type="scientific">marine sediment metagenome</name>
    <dbReference type="NCBI Taxonomy" id="412755"/>
    <lineage>
        <taxon>unclassified sequences</taxon>
        <taxon>metagenomes</taxon>
        <taxon>ecological metagenomes</taxon>
    </lineage>
</organism>
<reference evidence="1" key="1">
    <citation type="journal article" date="2014" name="Front. Microbiol.">
        <title>High frequency of phylogenetically diverse reductive dehalogenase-homologous genes in deep subseafloor sedimentary metagenomes.</title>
        <authorList>
            <person name="Kawai M."/>
            <person name="Futagami T."/>
            <person name="Toyoda A."/>
            <person name="Takaki Y."/>
            <person name="Nishi S."/>
            <person name="Hori S."/>
            <person name="Arai W."/>
            <person name="Tsubouchi T."/>
            <person name="Morono Y."/>
            <person name="Uchiyama I."/>
            <person name="Ito T."/>
            <person name="Fujiyama A."/>
            <person name="Inagaki F."/>
            <person name="Takami H."/>
        </authorList>
    </citation>
    <scope>NUCLEOTIDE SEQUENCE</scope>
    <source>
        <strain evidence="1">Expedition CK06-06</strain>
    </source>
</reference>
<name>X0Z5N2_9ZZZZ</name>